<name>A0A370G8U5_9COXI</name>
<gene>
    <name evidence="3" type="ORF">C8D86_12321</name>
</gene>
<dbReference type="RefSeq" id="WP_114835090.1">
    <property type="nucleotide sequence ID" value="NZ_LR699114.1"/>
</dbReference>
<protein>
    <submittedName>
        <fullName evidence="3">Uncharacterized protein</fullName>
    </submittedName>
</protein>
<keyword evidence="4" id="KW-1185">Reference proteome</keyword>
<comment type="caution">
    <text evidence="3">The sequence shown here is derived from an EMBL/GenBank/DDBJ whole genome shotgun (WGS) entry which is preliminary data.</text>
</comment>
<feature type="compositionally biased region" description="Polar residues" evidence="2">
    <location>
        <begin position="217"/>
        <end position="226"/>
    </location>
</feature>
<feature type="region of interest" description="Disordered" evidence="2">
    <location>
        <begin position="274"/>
        <end position="326"/>
    </location>
</feature>
<evidence type="ECO:0000313" key="3">
    <source>
        <dbReference type="EMBL" id="RDI40187.1"/>
    </source>
</evidence>
<feature type="region of interest" description="Disordered" evidence="2">
    <location>
        <begin position="217"/>
        <end position="238"/>
    </location>
</feature>
<evidence type="ECO:0000256" key="1">
    <source>
        <dbReference type="SAM" id="Coils"/>
    </source>
</evidence>
<reference evidence="3 4" key="1">
    <citation type="submission" date="2018-07" db="EMBL/GenBank/DDBJ databases">
        <title>Genomic Encyclopedia of Type Strains, Phase IV (KMG-IV): sequencing the most valuable type-strain genomes for metagenomic binning, comparative biology and taxonomic classification.</title>
        <authorList>
            <person name="Goeker M."/>
        </authorList>
    </citation>
    <scope>NUCLEOTIDE SEQUENCE [LARGE SCALE GENOMIC DNA]</scope>
    <source>
        <strain evidence="3 4">DSM 16500</strain>
    </source>
</reference>
<sequence length="326" mass="36578">MQRKNETLEELEKKALLLEAQAREQKEKVKNLLKGRIRKDEIDSAKQANPLISVHEKMAAQLEEEAKKLRNEIVQRRTFQEKEETLARIKLKQLKEKRTIEESKHKPYDVIPDRSANSFAPVSAEQQYHSAKEEAKKSTHYGTIPISSDAGHAKEDKKAQQPVVYGAIPLFKPALLPSRQQTVSGKKAVKESSPYDVIPVKATTNWQAADDAFAHLNASSLSQPPSSEKEADKSSPYDYLPVLKEIRKSDEIKSDNQAIYGALPSLGSVFPLFQSQTSSEKESPYGCLPSLNETKNNDDVPARRQETDVKTTSSGFSQLGGHRRKQ</sequence>
<proteinExistence type="predicted"/>
<organism evidence="3 4">
    <name type="scientific">Aquicella lusitana</name>
    <dbReference type="NCBI Taxonomy" id="254246"/>
    <lineage>
        <taxon>Bacteria</taxon>
        <taxon>Pseudomonadati</taxon>
        <taxon>Pseudomonadota</taxon>
        <taxon>Gammaproteobacteria</taxon>
        <taxon>Legionellales</taxon>
        <taxon>Coxiellaceae</taxon>
        <taxon>Aquicella</taxon>
    </lineage>
</organism>
<keyword evidence="1" id="KW-0175">Coiled coil</keyword>
<dbReference type="AlphaFoldDB" id="A0A370G8U5"/>
<accession>A0A370G8U5</accession>
<dbReference type="Proteomes" id="UP000254720">
    <property type="component" value="Unassembled WGS sequence"/>
</dbReference>
<feature type="region of interest" description="Disordered" evidence="2">
    <location>
        <begin position="122"/>
        <end position="159"/>
    </location>
</feature>
<feature type="coiled-coil region" evidence="1">
    <location>
        <begin position="1"/>
        <end position="28"/>
    </location>
</feature>
<evidence type="ECO:0000313" key="4">
    <source>
        <dbReference type="Proteomes" id="UP000254720"/>
    </source>
</evidence>
<feature type="coiled-coil region" evidence="1">
    <location>
        <begin position="52"/>
        <end position="79"/>
    </location>
</feature>
<feature type="compositionally biased region" description="Basic and acidic residues" evidence="2">
    <location>
        <begin position="295"/>
        <end position="309"/>
    </location>
</feature>
<evidence type="ECO:0000256" key="2">
    <source>
        <dbReference type="SAM" id="MobiDB-lite"/>
    </source>
</evidence>
<dbReference type="EMBL" id="QQAX01000023">
    <property type="protein sequence ID" value="RDI40187.1"/>
    <property type="molecule type" value="Genomic_DNA"/>
</dbReference>